<dbReference type="Pfam" id="PF00842">
    <property type="entry name" value="Ala_racemase_C"/>
    <property type="match status" value="1"/>
</dbReference>
<evidence type="ECO:0000256" key="3">
    <source>
        <dbReference type="ARBA" id="ARBA00007880"/>
    </source>
</evidence>
<sequence length="357" mass="37323">MSTEPDLPFGAVPPAPLRLHCDLEALVANWRALDRLSGAASAGAAVKADAYGAGARRVAPALLGAGCRDFFVAHWQEAAELLALVPAPALAMLHGPLTAAEAQWARATGVRPVLNSLTQVDCWLAAGGGPCHVMVDTGMNRLGLPMAALGDPRLAALEIDVLLSHLAAAEDETELNARQQERWMAARQRLPHRRASLANSAGIMLGADYHGDLTRPGLALYGGVPCAALAPHIRQVVRPEAAILQVREIAAGDTVGYNATFTATGPMRIGVIALGYADGFLRCWSGKGAARGDSGAGAVLPVLGRVSMDMTVIDLGAAPALREGDWVSLDYALPQAAELTGLSQYELLTALGRRFAR</sequence>
<evidence type="ECO:0000256" key="6">
    <source>
        <dbReference type="ARBA" id="ARBA00023235"/>
    </source>
</evidence>
<evidence type="ECO:0000256" key="4">
    <source>
        <dbReference type="ARBA" id="ARBA00013089"/>
    </source>
</evidence>
<evidence type="ECO:0000256" key="2">
    <source>
        <dbReference type="ARBA" id="ARBA00001933"/>
    </source>
</evidence>
<keyword evidence="6 7" id="KW-0413">Isomerase</keyword>
<dbReference type="InterPro" id="IPR020622">
    <property type="entry name" value="Ala_racemase_pyridoxalP-BS"/>
</dbReference>
<dbReference type="PANTHER" id="PTHR30511">
    <property type="entry name" value="ALANINE RACEMASE"/>
    <property type="match status" value="1"/>
</dbReference>
<feature type="active site" description="Proton acceptor; specific for D-alanine" evidence="7">
    <location>
        <position position="47"/>
    </location>
</feature>
<feature type="binding site" evidence="7">
    <location>
        <position position="141"/>
    </location>
    <ligand>
        <name>substrate</name>
    </ligand>
</feature>
<dbReference type="InterPro" id="IPR000821">
    <property type="entry name" value="Ala_racemase"/>
</dbReference>
<dbReference type="SUPFAM" id="SSF50621">
    <property type="entry name" value="Alanine racemase C-terminal domain-like"/>
    <property type="match status" value="1"/>
</dbReference>
<dbReference type="InterPro" id="IPR009006">
    <property type="entry name" value="Ala_racemase/Decarboxylase_C"/>
</dbReference>
<evidence type="ECO:0000256" key="5">
    <source>
        <dbReference type="ARBA" id="ARBA00022898"/>
    </source>
</evidence>
<evidence type="ECO:0000256" key="1">
    <source>
        <dbReference type="ARBA" id="ARBA00000316"/>
    </source>
</evidence>
<dbReference type="InterPro" id="IPR011079">
    <property type="entry name" value="Ala_racemase_C"/>
</dbReference>
<dbReference type="InterPro" id="IPR029066">
    <property type="entry name" value="PLP-binding_barrel"/>
</dbReference>
<dbReference type="RefSeq" id="WP_379509813.1">
    <property type="nucleotide sequence ID" value="NZ_JBHRTQ010000007.1"/>
</dbReference>
<evidence type="ECO:0000256" key="7">
    <source>
        <dbReference type="HAMAP-Rule" id="MF_01201"/>
    </source>
</evidence>
<protein>
    <recommendedName>
        <fullName evidence="4 7">Alanine racemase</fullName>
        <ecNumber evidence="4 7">5.1.1.1</ecNumber>
    </recommendedName>
</protein>
<dbReference type="SUPFAM" id="SSF51419">
    <property type="entry name" value="PLP-binding barrel"/>
    <property type="match status" value="1"/>
</dbReference>
<evidence type="ECO:0000313" key="9">
    <source>
        <dbReference type="EMBL" id="MFC3174458.1"/>
    </source>
</evidence>
<gene>
    <name evidence="9" type="primary">alr</name>
    <name evidence="9" type="ORF">ACFOD9_09350</name>
</gene>
<feature type="modified residue" description="N6-(pyridoxal phosphate)lysine" evidence="7">
    <location>
        <position position="47"/>
    </location>
</feature>
<comment type="similarity">
    <text evidence="3 7">Belongs to the alanine racemase family.</text>
</comment>
<dbReference type="PRINTS" id="PR00992">
    <property type="entry name" value="ALARACEMASE"/>
</dbReference>
<dbReference type="EMBL" id="JBHRTQ010000007">
    <property type="protein sequence ID" value="MFC3174458.1"/>
    <property type="molecule type" value="Genomic_DNA"/>
</dbReference>
<comment type="cofactor">
    <cofactor evidence="2 7">
        <name>pyridoxal 5'-phosphate</name>
        <dbReference type="ChEBI" id="CHEBI:597326"/>
    </cofactor>
</comment>
<dbReference type="InterPro" id="IPR001608">
    <property type="entry name" value="Ala_racemase_N"/>
</dbReference>
<dbReference type="HAMAP" id="MF_01201">
    <property type="entry name" value="Ala_racemase"/>
    <property type="match status" value="1"/>
</dbReference>
<dbReference type="NCBIfam" id="TIGR00492">
    <property type="entry name" value="alr"/>
    <property type="match status" value="1"/>
</dbReference>
<evidence type="ECO:0000313" key="10">
    <source>
        <dbReference type="Proteomes" id="UP001595604"/>
    </source>
</evidence>
<comment type="function">
    <text evidence="7">Catalyzes the interconversion of L-alanine and D-alanine. May also act on other amino acids.</text>
</comment>
<feature type="active site" description="Proton acceptor; specific for L-alanine" evidence="7">
    <location>
        <position position="257"/>
    </location>
</feature>
<dbReference type="Proteomes" id="UP001595604">
    <property type="component" value="Unassembled WGS sequence"/>
</dbReference>
<proteinExistence type="inferred from homology"/>
<accession>A0ABV7IUN2</accession>
<dbReference type="EC" id="5.1.1.1" evidence="4 7"/>
<dbReference type="PANTHER" id="PTHR30511:SF0">
    <property type="entry name" value="ALANINE RACEMASE, CATABOLIC-RELATED"/>
    <property type="match status" value="1"/>
</dbReference>
<evidence type="ECO:0000259" key="8">
    <source>
        <dbReference type="SMART" id="SM01005"/>
    </source>
</evidence>
<comment type="catalytic activity">
    <reaction evidence="1 7">
        <text>L-alanine = D-alanine</text>
        <dbReference type="Rhea" id="RHEA:20249"/>
        <dbReference type="ChEBI" id="CHEBI:57416"/>
        <dbReference type="ChEBI" id="CHEBI:57972"/>
        <dbReference type="EC" id="5.1.1.1"/>
    </reaction>
</comment>
<dbReference type="Gene3D" id="3.20.20.10">
    <property type="entry name" value="Alanine racemase"/>
    <property type="match status" value="1"/>
</dbReference>
<dbReference type="GO" id="GO:0008784">
    <property type="term" value="F:alanine racemase activity"/>
    <property type="evidence" value="ECO:0007669"/>
    <property type="project" value="UniProtKB-EC"/>
</dbReference>
<organism evidence="9 10">
    <name type="scientific">Novosphingobium bradum</name>
    <dbReference type="NCBI Taxonomy" id="1737444"/>
    <lineage>
        <taxon>Bacteria</taxon>
        <taxon>Pseudomonadati</taxon>
        <taxon>Pseudomonadota</taxon>
        <taxon>Alphaproteobacteria</taxon>
        <taxon>Sphingomonadales</taxon>
        <taxon>Sphingomonadaceae</taxon>
        <taxon>Novosphingobium</taxon>
    </lineage>
</organism>
<dbReference type="Gene3D" id="2.40.37.10">
    <property type="entry name" value="Lyase, Ornithine Decarboxylase, Chain A, domain 1"/>
    <property type="match status" value="1"/>
</dbReference>
<feature type="binding site" evidence="7">
    <location>
        <position position="308"/>
    </location>
    <ligand>
        <name>substrate</name>
    </ligand>
</feature>
<dbReference type="PROSITE" id="PS00395">
    <property type="entry name" value="ALANINE_RACEMASE"/>
    <property type="match status" value="1"/>
</dbReference>
<keyword evidence="10" id="KW-1185">Reference proteome</keyword>
<name>A0ABV7IUN2_9SPHN</name>
<comment type="caution">
    <text evidence="9">The sequence shown here is derived from an EMBL/GenBank/DDBJ whole genome shotgun (WGS) entry which is preliminary data.</text>
</comment>
<dbReference type="Pfam" id="PF01168">
    <property type="entry name" value="Ala_racemase_N"/>
    <property type="match status" value="1"/>
</dbReference>
<reference evidence="10" key="1">
    <citation type="journal article" date="2019" name="Int. J. Syst. Evol. Microbiol.">
        <title>The Global Catalogue of Microorganisms (GCM) 10K type strain sequencing project: providing services to taxonomists for standard genome sequencing and annotation.</title>
        <authorList>
            <consortium name="The Broad Institute Genomics Platform"/>
            <consortium name="The Broad Institute Genome Sequencing Center for Infectious Disease"/>
            <person name="Wu L."/>
            <person name="Ma J."/>
        </authorList>
    </citation>
    <scope>NUCLEOTIDE SEQUENCE [LARGE SCALE GENOMIC DNA]</scope>
    <source>
        <strain evidence="10">KCTC 42984</strain>
    </source>
</reference>
<dbReference type="CDD" id="cd00430">
    <property type="entry name" value="PLPDE_III_AR"/>
    <property type="match status" value="1"/>
</dbReference>
<dbReference type="SMART" id="SM01005">
    <property type="entry name" value="Ala_racemase_C"/>
    <property type="match status" value="1"/>
</dbReference>
<comment type="pathway">
    <text evidence="7">Amino-acid biosynthesis; D-alanine biosynthesis; D-alanine from L-alanine: step 1/1.</text>
</comment>
<feature type="domain" description="Alanine racemase C-terminal" evidence="8">
    <location>
        <begin position="236"/>
        <end position="357"/>
    </location>
</feature>
<keyword evidence="5 7" id="KW-0663">Pyridoxal phosphate</keyword>